<comment type="subcellular location">
    <subcellularLocation>
        <location evidence="1">Cell membrane</location>
        <topology evidence="1">Multi-pass membrane protein</topology>
    </subcellularLocation>
</comment>
<proteinExistence type="inferred from homology"/>
<evidence type="ECO:0000256" key="6">
    <source>
        <dbReference type="ARBA" id="ARBA00043993"/>
    </source>
</evidence>
<dbReference type="AlphaFoldDB" id="A0AAU8IUH1"/>
<dbReference type="GO" id="GO:0005886">
    <property type="term" value="C:plasma membrane"/>
    <property type="evidence" value="ECO:0007669"/>
    <property type="project" value="UniProtKB-SubCell"/>
</dbReference>
<evidence type="ECO:0000256" key="4">
    <source>
        <dbReference type="ARBA" id="ARBA00022989"/>
    </source>
</evidence>
<feature type="transmembrane region" description="Helical" evidence="7">
    <location>
        <begin position="142"/>
        <end position="166"/>
    </location>
</feature>
<dbReference type="PANTHER" id="PTHR30509">
    <property type="entry name" value="P-HYDROXYBENZOIC ACID EFFLUX PUMP SUBUNIT-RELATED"/>
    <property type="match status" value="1"/>
</dbReference>
<evidence type="ECO:0000256" key="5">
    <source>
        <dbReference type="ARBA" id="ARBA00023136"/>
    </source>
</evidence>
<keyword evidence="2" id="KW-1003">Cell membrane</keyword>
<evidence type="ECO:0000256" key="3">
    <source>
        <dbReference type="ARBA" id="ARBA00022692"/>
    </source>
</evidence>
<dbReference type="InterPro" id="IPR049453">
    <property type="entry name" value="Memb_transporter_dom"/>
</dbReference>
<evidence type="ECO:0000256" key="2">
    <source>
        <dbReference type="ARBA" id="ARBA00022475"/>
    </source>
</evidence>
<keyword evidence="5 7" id="KW-0472">Membrane</keyword>
<feature type="transmembrane region" description="Helical" evidence="7">
    <location>
        <begin position="73"/>
        <end position="94"/>
    </location>
</feature>
<evidence type="ECO:0000313" key="9">
    <source>
        <dbReference type="EMBL" id="XCJ71874.1"/>
    </source>
</evidence>
<feature type="domain" description="Integral membrane bound transporter" evidence="8">
    <location>
        <begin position="365"/>
        <end position="487"/>
    </location>
</feature>
<organism evidence="9">
    <name type="scientific">Streptomyces tabacisoli</name>
    <dbReference type="NCBI Taxonomy" id="3156398"/>
    <lineage>
        <taxon>Bacteria</taxon>
        <taxon>Bacillati</taxon>
        <taxon>Actinomycetota</taxon>
        <taxon>Actinomycetes</taxon>
        <taxon>Kitasatosporales</taxon>
        <taxon>Streptomycetaceae</taxon>
        <taxon>Streptomyces</taxon>
    </lineage>
</organism>
<keyword evidence="4 7" id="KW-1133">Transmembrane helix</keyword>
<name>A0AAU8IUH1_9ACTN</name>
<protein>
    <submittedName>
        <fullName evidence="9">FUSC family protein</fullName>
    </submittedName>
</protein>
<feature type="transmembrane region" description="Helical" evidence="7">
    <location>
        <begin position="101"/>
        <end position="130"/>
    </location>
</feature>
<gene>
    <name evidence="9" type="ORF">ABII15_18700</name>
</gene>
<dbReference type="Pfam" id="PF13515">
    <property type="entry name" value="FUSC_2"/>
    <property type="match status" value="1"/>
</dbReference>
<dbReference type="KEGG" id="stac:ABII15_18700"/>
<sequence length="655" mass="68993">MPPRITPPDWLVRTLRPQRAPTPWPAVARASVALALPLAAGLATNHVTYGALAAMGGLSGVIGDTADAYRMRILNIAVPQLFGAVGITLGSAVFGQGWPAVAVVTAVALISGMISTIGAVASVSGLLLLLNCVVGAGLPMPGAWWLAPLLMTGGGLLVLLLALLAWPLRAGAPERAAVAATYRSVANLLEAAATDDLAYAETRIAVTQSLNQSYDLILARRALAHGRNPELVRLMSELNAVTPIVEAAPAAHQCGIPLPPSVPAAVRHLADTIAAARPDDVGTLGLPEPDGPASRAVDHALRHAAEVASRRGDPDFTYVTDADSDDRLGRPAALRVRARRAARNVLLSATSWRYGLRLALCIGLAQALVSIVPVPRSYWVALTITFVMKPDFGSVFSRAVLRALGTAAGLVLAAAVLSQVPIGWWDVPVMMLLAPLIPALTPRGYGFQTAAITPVILLLSDILNHQGTALLWPRLLDSLMGCAIALVAGYLLWPESWHTRIGDRLADAVADAADYVECAFGPAGAADPAVRARMRRRLYRDLSVVRAEFQRALTEPPPTGKRAAAWWPLVVAVERIVDATTAARVRVRHGFPPPSPTEVTHVVGQLRELADGLRSSVVLWEVRADFGAAGAQDGVLEHVRQEVAAARAIGVAEGP</sequence>
<dbReference type="RefSeq" id="WP_353943475.1">
    <property type="nucleotide sequence ID" value="NZ_CP159534.1"/>
</dbReference>
<evidence type="ECO:0000256" key="7">
    <source>
        <dbReference type="SAM" id="Phobius"/>
    </source>
</evidence>
<reference evidence="9" key="1">
    <citation type="submission" date="2024-06" db="EMBL/GenBank/DDBJ databases">
        <title>Streptomyces sp. strain HUAS MG91 genome sequences.</title>
        <authorList>
            <person name="Mo P."/>
        </authorList>
    </citation>
    <scope>NUCLEOTIDE SEQUENCE</scope>
    <source>
        <strain evidence="9">HUAS MG91</strain>
    </source>
</reference>
<evidence type="ECO:0000259" key="8">
    <source>
        <dbReference type="Pfam" id="PF13515"/>
    </source>
</evidence>
<dbReference type="EMBL" id="CP159534">
    <property type="protein sequence ID" value="XCJ71874.1"/>
    <property type="molecule type" value="Genomic_DNA"/>
</dbReference>
<accession>A0AAU8IUH1</accession>
<dbReference type="PANTHER" id="PTHR30509:SF9">
    <property type="entry name" value="MULTIDRUG RESISTANCE PROTEIN MDTO"/>
    <property type="match status" value="1"/>
</dbReference>
<comment type="similarity">
    <text evidence="6">Belongs to the YccS/YhfK family.</text>
</comment>
<evidence type="ECO:0000256" key="1">
    <source>
        <dbReference type="ARBA" id="ARBA00004651"/>
    </source>
</evidence>
<keyword evidence="3 7" id="KW-0812">Transmembrane</keyword>